<evidence type="ECO:0000313" key="9">
    <source>
        <dbReference type="Proteomes" id="UP001153678"/>
    </source>
</evidence>
<dbReference type="InterPro" id="IPR003126">
    <property type="entry name" value="Znf_UBR"/>
</dbReference>
<feature type="domain" description="UBR-type" evidence="7">
    <location>
        <begin position="35"/>
        <end position="107"/>
    </location>
</feature>
<dbReference type="CDD" id="cd19677">
    <property type="entry name" value="UBR-box_UBR7"/>
    <property type="match status" value="1"/>
</dbReference>
<dbReference type="PANTHER" id="PTHR13513:SF9">
    <property type="entry name" value="E3 UBIQUITIN-PROTEIN LIGASE UBR7-RELATED"/>
    <property type="match status" value="1"/>
</dbReference>
<dbReference type="InterPro" id="IPR040204">
    <property type="entry name" value="UBR7"/>
</dbReference>
<dbReference type="InterPro" id="IPR001965">
    <property type="entry name" value="Znf_PHD"/>
</dbReference>
<evidence type="ECO:0000256" key="4">
    <source>
        <dbReference type="PROSITE-ProRule" id="PRU00146"/>
    </source>
</evidence>
<dbReference type="Gene3D" id="3.30.40.10">
    <property type="entry name" value="Zinc/RING finger domain, C3HC4 (zinc finger)"/>
    <property type="match status" value="1"/>
</dbReference>
<dbReference type="InterPro" id="IPR019786">
    <property type="entry name" value="Zinc_finger_PHD-type_CS"/>
</dbReference>
<dbReference type="PROSITE" id="PS50016">
    <property type="entry name" value="ZF_PHD_2"/>
    <property type="match status" value="1"/>
</dbReference>
<dbReference type="EMBL" id="CAMKVN010002841">
    <property type="protein sequence ID" value="CAI2182808.1"/>
    <property type="molecule type" value="Genomic_DNA"/>
</dbReference>
<dbReference type="OrthoDB" id="5795902at2759"/>
<evidence type="ECO:0000259" key="7">
    <source>
        <dbReference type="PROSITE" id="PS51157"/>
    </source>
</evidence>
<dbReference type="SUPFAM" id="SSF57903">
    <property type="entry name" value="FYVE/PHD zinc finger"/>
    <property type="match status" value="1"/>
</dbReference>
<dbReference type="PROSITE" id="PS01359">
    <property type="entry name" value="ZF_PHD_1"/>
    <property type="match status" value="1"/>
</dbReference>
<dbReference type="SMART" id="SM00249">
    <property type="entry name" value="PHD"/>
    <property type="match status" value="1"/>
</dbReference>
<dbReference type="GO" id="GO:0005737">
    <property type="term" value="C:cytoplasm"/>
    <property type="evidence" value="ECO:0007669"/>
    <property type="project" value="TreeGrafter"/>
</dbReference>
<accession>A0A9W4SV92</accession>
<dbReference type="GO" id="GO:0008270">
    <property type="term" value="F:zinc ion binding"/>
    <property type="evidence" value="ECO:0007669"/>
    <property type="project" value="UniProtKB-KW"/>
</dbReference>
<dbReference type="CDD" id="cd15542">
    <property type="entry name" value="PHD_UBR7"/>
    <property type="match status" value="1"/>
</dbReference>
<evidence type="ECO:0000256" key="3">
    <source>
        <dbReference type="ARBA" id="ARBA00022833"/>
    </source>
</evidence>
<feature type="zinc finger region" description="UBR-type" evidence="5">
    <location>
        <begin position="35"/>
        <end position="107"/>
    </location>
</feature>
<dbReference type="PANTHER" id="PTHR13513">
    <property type="entry name" value="E3 UBIQUITIN-PROTEIN LIGASE UBR7"/>
    <property type="match status" value="1"/>
</dbReference>
<name>A0A9W4SV92_9GLOM</name>
<dbReference type="InterPro" id="IPR019787">
    <property type="entry name" value="Znf_PHD-finger"/>
</dbReference>
<dbReference type="GO" id="GO:0061630">
    <property type="term" value="F:ubiquitin protein ligase activity"/>
    <property type="evidence" value="ECO:0007669"/>
    <property type="project" value="InterPro"/>
</dbReference>
<dbReference type="Pfam" id="PF02207">
    <property type="entry name" value="zf-UBR"/>
    <property type="match status" value="1"/>
</dbReference>
<dbReference type="InterPro" id="IPR011011">
    <property type="entry name" value="Znf_FYVE_PHD"/>
</dbReference>
<proteinExistence type="predicted"/>
<gene>
    <name evidence="8" type="ORF">FWILDA_LOCUS10763</name>
</gene>
<evidence type="ECO:0000256" key="1">
    <source>
        <dbReference type="ARBA" id="ARBA00022723"/>
    </source>
</evidence>
<keyword evidence="2 4" id="KW-0863">Zinc-finger</keyword>
<comment type="caution">
    <text evidence="8">The sequence shown here is derived from an EMBL/GenBank/DDBJ whole genome shotgun (WGS) entry which is preliminary data.</text>
</comment>
<dbReference type="SMART" id="SM00396">
    <property type="entry name" value="ZnF_UBR1"/>
    <property type="match status" value="1"/>
</dbReference>
<keyword evidence="9" id="KW-1185">Reference proteome</keyword>
<evidence type="ECO:0000259" key="6">
    <source>
        <dbReference type="PROSITE" id="PS50016"/>
    </source>
</evidence>
<sequence length="422" mass="48625">MNPKDTKETLTVKEILERQRLLEEEAGEILSWKFDECTYNKGYIRQLVYACKTCKPNEGYGPGGICYSCSISCHADHELVELFPKRNFKCDCGTARLGTTVCKLEAKPSNTLNEHNKYDHNYEGRFCWCKVDYDPEKEENNMLQCVICEDWFHENCISGEKQEEKKFSLPDLETFEEFMCHKCLDKYSFLKPYLNSHMFFSGQYKKKTQQANGINEKSNYSSTGDKTSPPPTIIVSCKENETTTIQTCAGLPSSPTLPVNNKRKIEKAEVVDGKALPKRSKNDDTDDTNVCKRERWPVVNDDVEVDLFCVQGWRDVLCRCIKCIELYKKHQIEFILNVEETYEPPEDDDAQKSLFDCGMKALNQMDRVAAIEGILAYNQFKDELIEFLKPFGESGKTVTVKDINEFFEAKVRDRKPATGTFF</sequence>
<reference evidence="8" key="1">
    <citation type="submission" date="2022-08" db="EMBL/GenBank/DDBJ databases">
        <authorList>
            <person name="Kallberg Y."/>
            <person name="Tangrot J."/>
            <person name="Rosling A."/>
        </authorList>
    </citation>
    <scope>NUCLEOTIDE SEQUENCE</scope>
    <source>
        <strain evidence="8">Wild A</strain>
    </source>
</reference>
<dbReference type="InterPro" id="IPR013083">
    <property type="entry name" value="Znf_RING/FYVE/PHD"/>
</dbReference>
<dbReference type="InterPro" id="IPR047506">
    <property type="entry name" value="UBR7-like_UBR-box"/>
</dbReference>
<dbReference type="AlphaFoldDB" id="A0A9W4SV92"/>
<evidence type="ECO:0000256" key="2">
    <source>
        <dbReference type="ARBA" id="ARBA00022771"/>
    </source>
</evidence>
<dbReference type="PROSITE" id="PS51157">
    <property type="entry name" value="ZF_UBR"/>
    <property type="match status" value="1"/>
</dbReference>
<keyword evidence="1" id="KW-0479">Metal-binding</keyword>
<feature type="domain" description="PHD-type" evidence="6">
    <location>
        <begin position="124"/>
        <end position="186"/>
    </location>
</feature>
<organism evidence="8 9">
    <name type="scientific">Funneliformis geosporum</name>
    <dbReference type="NCBI Taxonomy" id="1117311"/>
    <lineage>
        <taxon>Eukaryota</taxon>
        <taxon>Fungi</taxon>
        <taxon>Fungi incertae sedis</taxon>
        <taxon>Mucoromycota</taxon>
        <taxon>Glomeromycotina</taxon>
        <taxon>Glomeromycetes</taxon>
        <taxon>Glomerales</taxon>
        <taxon>Glomeraceae</taxon>
        <taxon>Funneliformis</taxon>
    </lineage>
</organism>
<evidence type="ECO:0000313" key="8">
    <source>
        <dbReference type="EMBL" id="CAI2182808.1"/>
    </source>
</evidence>
<keyword evidence="3" id="KW-0862">Zinc</keyword>
<dbReference type="Proteomes" id="UP001153678">
    <property type="component" value="Unassembled WGS sequence"/>
</dbReference>
<evidence type="ECO:0000256" key="5">
    <source>
        <dbReference type="PROSITE-ProRule" id="PRU00508"/>
    </source>
</evidence>
<protein>
    <submittedName>
        <fullName evidence="8">807_t:CDS:1</fullName>
    </submittedName>
</protein>